<evidence type="ECO:0000313" key="2">
    <source>
        <dbReference type="Proteomes" id="UP000012960"/>
    </source>
</evidence>
<protein>
    <submittedName>
        <fullName evidence="1">Uncharacterized protein</fullName>
    </submittedName>
</protein>
<sequence length="30" mass="3526">MNVYTLDWMSYKSSHSFPLQFIIIGISLPH</sequence>
<organism evidence="1 2">
    <name type="scientific">Musa acuminata subsp. malaccensis</name>
    <name type="common">Wild banana</name>
    <name type="synonym">Musa malaccensis</name>
    <dbReference type="NCBI Taxonomy" id="214687"/>
    <lineage>
        <taxon>Eukaryota</taxon>
        <taxon>Viridiplantae</taxon>
        <taxon>Streptophyta</taxon>
        <taxon>Embryophyta</taxon>
        <taxon>Tracheophyta</taxon>
        <taxon>Spermatophyta</taxon>
        <taxon>Magnoliopsida</taxon>
        <taxon>Liliopsida</taxon>
        <taxon>Zingiberales</taxon>
        <taxon>Musaceae</taxon>
        <taxon>Musa</taxon>
    </lineage>
</organism>
<dbReference type="AlphaFoldDB" id="A0A804HYZ4"/>
<accession>A0A804HYZ4</accession>
<proteinExistence type="predicted"/>
<reference evidence="1" key="1">
    <citation type="submission" date="2021-05" db="UniProtKB">
        <authorList>
            <consortium name="EnsemblPlants"/>
        </authorList>
    </citation>
    <scope>IDENTIFICATION</scope>
    <source>
        <strain evidence="1">subsp. malaccensis</strain>
    </source>
</reference>
<dbReference type="Gramene" id="Ma02_t03850.1">
    <property type="protein sequence ID" value="Ma02_p03850.1"/>
    <property type="gene ID" value="Ma02_g03850"/>
</dbReference>
<dbReference type="Proteomes" id="UP000012960">
    <property type="component" value="Unplaced"/>
</dbReference>
<dbReference type="EnsemblPlants" id="Ma02_t03850.1">
    <property type="protein sequence ID" value="Ma02_p03850.1"/>
    <property type="gene ID" value="Ma02_g03850"/>
</dbReference>
<keyword evidence="2" id="KW-1185">Reference proteome</keyword>
<evidence type="ECO:0000313" key="1">
    <source>
        <dbReference type="EnsemblPlants" id="Ma02_p03850.1"/>
    </source>
</evidence>
<dbReference type="InParanoid" id="A0A804HYZ4"/>
<name>A0A804HYZ4_MUSAM</name>